<keyword evidence="4" id="KW-1185">Reference proteome</keyword>
<evidence type="ECO:0000313" key="4">
    <source>
        <dbReference type="Proteomes" id="UP000800041"/>
    </source>
</evidence>
<evidence type="ECO:0000259" key="2">
    <source>
        <dbReference type="PROSITE" id="PS50837"/>
    </source>
</evidence>
<dbReference type="InterPro" id="IPR035994">
    <property type="entry name" value="Nucleoside_phosphorylase_sf"/>
</dbReference>
<evidence type="ECO:0000256" key="1">
    <source>
        <dbReference type="ARBA" id="ARBA00022737"/>
    </source>
</evidence>
<proteinExistence type="predicted"/>
<dbReference type="GO" id="GO:0009116">
    <property type="term" value="P:nucleoside metabolic process"/>
    <property type="evidence" value="ECO:0007669"/>
    <property type="project" value="InterPro"/>
</dbReference>
<gene>
    <name evidence="3" type="ORF">K402DRAFT_393997</name>
</gene>
<dbReference type="GO" id="GO:0003824">
    <property type="term" value="F:catalytic activity"/>
    <property type="evidence" value="ECO:0007669"/>
    <property type="project" value="InterPro"/>
</dbReference>
<dbReference type="PROSITE" id="PS50837">
    <property type="entry name" value="NACHT"/>
    <property type="match status" value="1"/>
</dbReference>
<feature type="domain" description="NACHT" evidence="2">
    <location>
        <begin position="404"/>
        <end position="549"/>
    </location>
</feature>
<dbReference type="OrthoDB" id="1577640at2759"/>
<dbReference type="InterPro" id="IPR056884">
    <property type="entry name" value="NPHP3-like_N"/>
</dbReference>
<protein>
    <submittedName>
        <fullName evidence="3">Purine and uridine phosphorylase</fullName>
    </submittedName>
</protein>
<accession>A0A6G1GYY6</accession>
<keyword evidence="1" id="KW-0677">Repeat</keyword>
<dbReference type="Proteomes" id="UP000800041">
    <property type="component" value="Unassembled WGS sequence"/>
</dbReference>
<dbReference type="PANTHER" id="PTHR46082:SF11">
    <property type="entry name" value="AAA+ ATPASE DOMAIN-CONTAINING PROTEIN-RELATED"/>
    <property type="match status" value="1"/>
</dbReference>
<dbReference type="PANTHER" id="PTHR46082">
    <property type="entry name" value="ATP/GTP-BINDING PROTEIN-RELATED"/>
    <property type="match status" value="1"/>
</dbReference>
<reference evidence="3" key="1">
    <citation type="journal article" date="2020" name="Stud. Mycol.">
        <title>101 Dothideomycetes genomes: a test case for predicting lifestyles and emergence of pathogens.</title>
        <authorList>
            <person name="Haridas S."/>
            <person name="Albert R."/>
            <person name="Binder M."/>
            <person name="Bloem J."/>
            <person name="Labutti K."/>
            <person name="Salamov A."/>
            <person name="Andreopoulos B."/>
            <person name="Baker S."/>
            <person name="Barry K."/>
            <person name="Bills G."/>
            <person name="Bluhm B."/>
            <person name="Cannon C."/>
            <person name="Castanera R."/>
            <person name="Culley D."/>
            <person name="Daum C."/>
            <person name="Ezra D."/>
            <person name="Gonzalez J."/>
            <person name="Henrissat B."/>
            <person name="Kuo A."/>
            <person name="Liang C."/>
            <person name="Lipzen A."/>
            <person name="Lutzoni F."/>
            <person name="Magnuson J."/>
            <person name="Mondo S."/>
            <person name="Nolan M."/>
            <person name="Ohm R."/>
            <person name="Pangilinan J."/>
            <person name="Park H.-J."/>
            <person name="Ramirez L."/>
            <person name="Alfaro M."/>
            <person name="Sun H."/>
            <person name="Tritt A."/>
            <person name="Yoshinaga Y."/>
            <person name="Zwiers L.-H."/>
            <person name="Turgeon B."/>
            <person name="Goodwin S."/>
            <person name="Spatafora J."/>
            <person name="Crous P."/>
            <person name="Grigoriev I."/>
        </authorList>
    </citation>
    <scope>NUCLEOTIDE SEQUENCE</scope>
    <source>
        <strain evidence="3">CBS 113979</strain>
    </source>
</reference>
<evidence type="ECO:0000313" key="3">
    <source>
        <dbReference type="EMBL" id="KAF1986145.1"/>
    </source>
</evidence>
<dbReference type="InterPro" id="IPR027417">
    <property type="entry name" value="P-loop_NTPase"/>
</dbReference>
<dbReference type="Pfam" id="PF24883">
    <property type="entry name" value="NPHP3_N"/>
    <property type="match status" value="1"/>
</dbReference>
<dbReference type="EMBL" id="ML977158">
    <property type="protein sequence ID" value="KAF1986145.1"/>
    <property type="molecule type" value="Genomic_DNA"/>
</dbReference>
<dbReference type="InterPro" id="IPR000845">
    <property type="entry name" value="Nucleoside_phosphorylase_d"/>
</dbReference>
<name>A0A6G1GYY6_9PEZI</name>
<dbReference type="AlphaFoldDB" id="A0A6G1GYY6"/>
<dbReference type="SUPFAM" id="SSF53167">
    <property type="entry name" value="Purine and uridine phosphorylases"/>
    <property type="match status" value="1"/>
</dbReference>
<dbReference type="InterPro" id="IPR053137">
    <property type="entry name" value="NLR-like"/>
</dbReference>
<dbReference type="InterPro" id="IPR007111">
    <property type="entry name" value="NACHT_NTPase"/>
</dbReference>
<dbReference type="Pfam" id="PF01048">
    <property type="entry name" value="PNP_UDP_1"/>
    <property type="match status" value="1"/>
</dbReference>
<feature type="non-terminal residue" evidence="3">
    <location>
        <position position="900"/>
    </location>
</feature>
<sequence>MSDPNIFNVGWICALLKEYVAARAFLDEIHPGPKDVSPNDNNVYTLGKIGDHNIVIAVLPDGEYGLTPAASVARDMLHSFPSIRIGLMVGIGGGAPSLNHDIRLGDIVVSSPRDGNSGVFQYDFGKTIQDQSFQATRFLNQPPPVLRAAVSGIKAVHETDGHQLDEAINGVLNHKPRLRTKYQRPQIGTDKLYQASVIHPPDKDTSCQVACEKDLSKLVSRPQRTEEDDIPAVHYGLIASANQLMKDATARDKLIAEKDVLCFEMEAAGLMNHFPCLVIRGICDYSDSHKNDAWQGYAAMAAAAYAKDLLCRIAPNRIEAERKISDILSSVKSEVHQIHTRVQDIGTGVKDLEHAQKREEINRWLHAPDPSINYNKASKQRSESSGVWFLETSNFNTWKTRKNSFIWLQGKPGCGKTILSSTIITDLYNRPSSSRPLLYFYFDFNDKAKQTLENMIRSLVLQLYIYTGNSRYLDDLYLSHGDGRRQPTTESLCGAFLHMIDQIEEAWLVLDALDECNTREGSSTEGILSWIQGLLSSTQRNVHLLVTSRLIHDIESGLSGLIHDGNRIVLHDSLTTEDIRAYVHKRVRSDPRLKRWQSRPKVQDEIDNYIMEKVDGMFRWAACQLDALDKCLDYPTLKKALKCLPKTLDETYERILRGIPSECEKPSMRLLQFLTYSERPMRIEEAIDALAVDTQDEPYFDVQNRMPDPKEVSVYFAGLVHQVKEEDEEVIVLQLAHFSVKEYLMSTRLYDGAKQTFLEIPAKASIAAICLAYLSHLDTELDLDTIERDFPFASYSARYWMANAAVAEGKDVALQDLTRHFFYQRIAYQNCYRLYQVDDPMGYQENGEYAPHTLYYASFGGLISAVEWLLAGGADVNAQGGPQPSSPPTSAEVAVLKYSL</sequence>
<dbReference type="SUPFAM" id="SSF52540">
    <property type="entry name" value="P-loop containing nucleoside triphosphate hydrolases"/>
    <property type="match status" value="1"/>
</dbReference>
<organism evidence="3 4">
    <name type="scientific">Aulographum hederae CBS 113979</name>
    <dbReference type="NCBI Taxonomy" id="1176131"/>
    <lineage>
        <taxon>Eukaryota</taxon>
        <taxon>Fungi</taxon>
        <taxon>Dikarya</taxon>
        <taxon>Ascomycota</taxon>
        <taxon>Pezizomycotina</taxon>
        <taxon>Dothideomycetes</taxon>
        <taxon>Pleosporomycetidae</taxon>
        <taxon>Aulographales</taxon>
        <taxon>Aulographaceae</taxon>
    </lineage>
</organism>
<dbReference type="Gene3D" id="3.40.50.300">
    <property type="entry name" value="P-loop containing nucleotide triphosphate hydrolases"/>
    <property type="match status" value="1"/>
</dbReference>
<dbReference type="Gene3D" id="3.40.50.1580">
    <property type="entry name" value="Nucleoside phosphorylase domain"/>
    <property type="match status" value="1"/>
</dbReference>